<keyword evidence="1" id="KW-1185">Reference proteome</keyword>
<evidence type="ECO:0000313" key="2">
    <source>
        <dbReference type="WBParaSite" id="ALUE_0001807901-mRNA-1"/>
    </source>
</evidence>
<proteinExistence type="predicted"/>
<dbReference type="WBParaSite" id="ALUE_0001807901-mRNA-1">
    <property type="protein sequence ID" value="ALUE_0001807901-mRNA-1"/>
    <property type="gene ID" value="ALUE_0001807901"/>
</dbReference>
<accession>A0A0M3IHX6</accession>
<organism evidence="1 2">
    <name type="scientific">Ascaris lumbricoides</name>
    <name type="common">Giant roundworm</name>
    <dbReference type="NCBI Taxonomy" id="6252"/>
    <lineage>
        <taxon>Eukaryota</taxon>
        <taxon>Metazoa</taxon>
        <taxon>Ecdysozoa</taxon>
        <taxon>Nematoda</taxon>
        <taxon>Chromadorea</taxon>
        <taxon>Rhabditida</taxon>
        <taxon>Spirurina</taxon>
        <taxon>Ascaridomorpha</taxon>
        <taxon>Ascaridoidea</taxon>
        <taxon>Ascarididae</taxon>
        <taxon>Ascaris</taxon>
    </lineage>
</organism>
<name>A0A0M3IHX6_ASCLU</name>
<dbReference type="Proteomes" id="UP000036681">
    <property type="component" value="Unplaced"/>
</dbReference>
<reference evidence="2" key="1">
    <citation type="submission" date="2017-02" db="UniProtKB">
        <authorList>
            <consortium name="WormBaseParasite"/>
        </authorList>
    </citation>
    <scope>IDENTIFICATION</scope>
</reference>
<protein>
    <submittedName>
        <fullName evidence="2">Uncharacterized protein</fullName>
    </submittedName>
</protein>
<dbReference type="AlphaFoldDB" id="A0A0M3IHX6"/>
<evidence type="ECO:0000313" key="1">
    <source>
        <dbReference type="Proteomes" id="UP000036681"/>
    </source>
</evidence>
<sequence>MTEIVETIELEWANHFHNQMIPSVASCKVSSNSNYDEDRLRICHLKPLEYRRTLGRSFLFTSILLLIHANPGGTYAAHDRSQEAQFDNFTEIFISGIRFSDGMPTSFDGFVRYYSRQKADLPITITR</sequence>